<dbReference type="PANTHER" id="PTHR24421">
    <property type="entry name" value="NITRATE/NITRITE SENSOR PROTEIN NARX-RELATED"/>
    <property type="match status" value="1"/>
</dbReference>
<evidence type="ECO:0000256" key="6">
    <source>
        <dbReference type="ARBA" id="ARBA00022777"/>
    </source>
</evidence>
<evidence type="ECO:0000256" key="4">
    <source>
        <dbReference type="ARBA" id="ARBA00022679"/>
    </source>
</evidence>
<sequence length="501" mass="51192">MSAAPLALSRPRKVVRSAPAWCGALVFLVVVAAESRSWPRDPLALSLLLTLLVTAMPVWLLRRRPLPALAIILAGTLIVATTAHSWLITYPLVAAGDAAVAYIAATRRRPVAVCGALMALGAQIACALFFTNGGGVFTSTVALLVLGVATSWMAGHSVRERREHATALRERATAQAVTAERLRIARELHDMIAHSIGLIAIQAGVGSRVMNTQPGEARNALMTIEATSRETLAGLRRTLVALRHGDLGSGPGEPAPGLGDLERLAAATTEAGVRVRVVWHGRRRALPPDVELAAFRIVQESLTNVVRHSGARDARVTVDLGEDELTIEVLDDGRGGGGRDGHAIGFGLVGMRERVALLNGHLTAAPRPEGGFRVQARLPVPAAMEVTPAAGTAMPAKPATKLSAGPDTPSAARTGARAGAEVGVETGGPSGAKTGARAGVEVGAETGGPSGARTGAWAGVEVGAGRDAHSGAGPGTRTAAEVEAEAVAGGGRGGDGSGRVG</sequence>
<dbReference type="PROSITE" id="PS50109">
    <property type="entry name" value="HIS_KIN"/>
    <property type="match status" value="1"/>
</dbReference>
<protein>
    <recommendedName>
        <fullName evidence="2">histidine kinase</fullName>
        <ecNumber evidence="2">2.7.13.3</ecNumber>
    </recommendedName>
</protein>
<dbReference type="AlphaFoldDB" id="A0A7W9DU13"/>
<dbReference type="InterPro" id="IPR003594">
    <property type="entry name" value="HATPase_dom"/>
</dbReference>
<dbReference type="Pfam" id="PF07730">
    <property type="entry name" value="HisKA_3"/>
    <property type="match status" value="1"/>
</dbReference>
<dbReference type="Pfam" id="PF02518">
    <property type="entry name" value="HATPase_c"/>
    <property type="match status" value="1"/>
</dbReference>
<feature type="transmembrane region" description="Helical" evidence="10">
    <location>
        <begin position="112"/>
        <end position="130"/>
    </location>
</feature>
<evidence type="ECO:0000256" key="2">
    <source>
        <dbReference type="ARBA" id="ARBA00012438"/>
    </source>
</evidence>
<evidence type="ECO:0000259" key="11">
    <source>
        <dbReference type="PROSITE" id="PS50109"/>
    </source>
</evidence>
<dbReference type="SUPFAM" id="SSF55874">
    <property type="entry name" value="ATPase domain of HSP90 chaperone/DNA topoisomerase II/histidine kinase"/>
    <property type="match status" value="1"/>
</dbReference>
<dbReference type="InterPro" id="IPR050482">
    <property type="entry name" value="Sensor_HK_TwoCompSys"/>
</dbReference>
<evidence type="ECO:0000256" key="1">
    <source>
        <dbReference type="ARBA" id="ARBA00000085"/>
    </source>
</evidence>
<dbReference type="InterPro" id="IPR036890">
    <property type="entry name" value="HATPase_C_sf"/>
</dbReference>
<evidence type="ECO:0000313" key="13">
    <source>
        <dbReference type="Proteomes" id="UP000588112"/>
    </source>
</evidence>
<feature type="region of interest" description="Disordered" evidence="9">
    <location>
        <begin position="462"/>
        <end position="501"/>
    </location>
</feature>
<keyword evidence="13" id="KW-1185">Reference proteome</keyword>
<evidence type="ECO:0000313" key="12">
    <source>
        <dbReference type="EMBL" id="MBB5631462.1"/>
    </source>
</evidence>
<evidence type="ECO:0000256" key="3">
    <source>
        <dbReference type="ARBA" id="ARBA00022553"/>
    </source>
</evidence>
<feature type="compositionally biased region" description="Low complexity" evidence="9">
    <location>
        <begin position="475"/>
        <end position="487"/>
    </location>
</feature>
<name>A0A7W9DU13_9ACTN</name>
<keyword evidence="5" id="KW-0547">Nucleotide-binding</keyword>
<dbReference type="InterPro" id="IPR005467">
    <property type="entry name" value="His_kinase_dom"/>
</dbReference>
<evidence type="ECO:0000256" key="9">
    <source>
        <dbReference type="SAM" id="MobiDB-lite"/>
    </source>
</evidence>
<comment type="caution">
    <text evidence="12">The sequence shown here is derived from an EMBL/GenBank/DDBJ whole genome shotgun (WGS) entry which is preliminary data.</text>
</comment>
<feature type="transmembrane region" description="Helical" evidence="10">
    <location>
        <begin position="43"/>
        <end position="61"/>
    </location>
</feature>
<keyword evidence="4" id="KW-0808">Transferase</keyword>
<dbReference type="Gene3D" id="1.20.5.1930">
    <property type="match status" value="1"/>
</dbReference>
<dbReference type="GO" id="GO:0046983">
    <property type="term" value="F:protein dimerization activity"/>
    <property type="evidence" value="ECO:0007669"/>
    <property type="project" value="InterPro"/>
</dbReference>
<dbReference type="GO" id="GO:0005524">
    <property type="term" value="F:ATP binding"/>
    <property type="evidence" value="ECO:0007669"/>
    <property type="project" value="UniProtKB-KW"/>
</dbReference>
<keyword evidence="3" id="KW-0597">Phosphoprotein</keyword>
<feature type="transmembrane region" description="Helical" evidence="10">
    <location>
        <begin position="66"/>
        <end position="82"/>
    </location>
</feature>
<organism evidence="12 13">
    <name type="scientific">Sphaerisporangium krabiense</name>
    <dbReference type="NCBI Taxonomy" id="763782"/>
    <lineage>
        <taxon>Bacteria</taxon>
        <taxon>Bacillati</taxon>
        <taxon>Actinomycetota</taxon>
        <taxon>Actinomycetes</taxon>
        <taxon>Streptosporangiales</taxon>
        <taxon>Streptosporangiaceae</taxon>
        <taxon>Sphaerisporangium</taxon>
    </lineage>
</organism>
<keyword evidence="7" id="KW-0067">ATP-binding</keyword>
<keyword evidence="10" id="KW-0472">Membrane</keyword>
<dbReference type="GO" id="GO:0016020">
    <property type="term" value="C:membrane"/>
    <property type="evidence" value="ECO:0007669"/>
    <property type="project" value="InterPro"/>
</dbReference>
<feature type="transmembrane region" description="Helical" evidence="10">
    <location>
        <begin position="136"/>
        <end position="154"/>
    </location>
</feature>
<dbReference type="PANTHER" id="PTHR24421:SF10">
    <property type="entry name" value="NITRATE_NITRITE SENSOR PROTEIN NARQ"/>
    <property type="match status" value="1"/>
</dbReference>
<dbReference type="RefSeq" id="WP_204070085.1">
    <property type="nucleotide sequence ID" value="NZ_BOOS01000006.1"/>
</dbReference>
<evidence type="ECO:0000256" key="10">
    <source>
        <dbReference type="SAM" id="Phobius"/>
    </source>
</evidence>
<keyword evidence="10" id="KW-1133">Transmembrane helix</keyword>
<dbReference type="Proteomes" id="UP000588112">
    <property type="component" value="Unassembled WGS sequence"/>
</dbReference>
<dbReference type="GO" id="GO:0000155">
    <property type="term" value="F:phosphorelay sensor kinase activity"/>
    <property type="evidence" value="ECO:0007669"/>
    <property type="project" value="InterPro"/>
</dbReference>
<keyword evidence="6 12" id="KW-0418">Kinase</keyword>
<reference evidence="12 13" key="1">
    <citation type="submission" date="2020-08" db="EMBL/GenBank/DDBJ databases">
        <title>Sequencing the genomes of 1000 actinobacteria strains.</title>
        <authorList>
            <person name="Klenk H.-P."/>
        </authorList>
    </citation>
    <scope>NUCLEOTIDE SEQUENCE [LARGE SCALE GENOMIC DNA]</scope>
    <source>
        <strain evidence="12 13">DSM 45790</strain>
    </source>
</reference>
<evidence type="ECO:0000256" key="8">
    <source>
        <dbReference type="ARBA" id="ARBA00023012"/>
    </source>
</evidence>
<feature type="compositionally biased region" description="Gly residues" evidence="9">
    <location>
        <begin position="488"/>
        <end position="501"/>
    </location>
</feature>
<dbReference type="CDD" id="cd16917">
    <property type="entry name" value="HATPase_UhpB-NarQ-NarX-like"/>
    <property type="match status" value="1"/>
</dbReference>
<proteinExistence type="predicted"/>
<comment type="catalytic activity">
    <reaction evidence="1">
        <text>ATP + protein L-histidine = ADP + protein N-phospho-L-histidine.</text>
        <dbReference type="EC" id="2.7.13.3"/>
    </reaction>
</comment>
<feature type="domain" description="Histidine kinase" evidence="11">
    <location>
        <begin position="296"/>
        <end position="382"/>
    </location>
</feature>
<keyword evidence="8" id="KW-0902">Two-component regulatory system</keyword>
<keyword evidence="10" id="KW-0812">Transmembrane</keyword>
<evidence type="ECO:0000256" key="7">
    <source>
        <dbReference type="ARBA" id="ARBA00022840"/>
    </source>
</evidence>
<gene>
    <name evidence="12" type="ORF">BJ981_007248</name>
</gene>
<feature type="region of interest" description="Disordered" evidence="9">
    <location>
        <begin position="393"/>
        <end position="436"/>
    </location>
</feature>
<dbReference type="SMART" id="SM00387">
    <property type="entry name" value="HATPase_c"/>
    <property type="match status" value="1"/>
</dbReference>
<dbReference type="InterPro" id="IPR011712">
    <property type="entry name" value="Sig_transdc_His_kin_sub3_dim/P"/>
</dbReference>
<dbReference type="Gene3D" id="3.30.565.10">
    <property type="entry name" value="Histidine kinase-like ATPase, C-terminal domain"/>
    <property type="match status" value="1"/>
</dbReference>
<dbReference type="EMBL" id="JACHBR010000003">
    <property type="protein sequence ID" value="MBB5631462.1"/>
    <property type="molecule type" value="Genomic_DNA"/>
</dbReference>
<evidence type="ECO:0000256" key="5">
    <source>
        <dbReference type="ARBA" id="ARBA00022741"/>
    </source>
</evidence>
<accession>A0A7W9DU13</accession>
<dbReference type="EC" id="2.7.13.3" evidence="2"/>